<accession>A0AAN8KMD5</accession>
<evidence type="ECO:0000313" key="3">
    <source>
        <dbReference type="Proteomes" id="UP001347796"/>
    </source>
</evidence>
<keyword evidence="3" id="KW-1185">Reference proteome</keyword>
<dbReference type="AlphaFoldDB" id="A0AAN8KMD5"/>
<feature type="compositionally biased region" description="Basic residues" evidence="1">
    <location>
        <begin position="1"/>
        <end position="11"/>
    </location>
</feature>
<proteinExistence type="predicted"/>
<sequence length="811" mass="91547">MHSFRGGRGRGMHLGGSHGAGHSRGMSNARVNTYGVNSLAGQGGYRMTPRRAREGYEDDLGYAGKRPIDELDPMGVKRQRTSSVQMMNMMIQDSQRELANLTFNNTSRHGGDHLSQVLNKQQMLLEMQSEMLAGMGDGEESYGRMGGRQIKSDYDNPYMNVQGASSGMHGPKRGMIADHGLTPSGRIRDDLGSGTRARGRGAMGINMDTNGNRSRGSMRGMGGNSMSARGMRSRRGNEINPIRVRGGYQARGQMYNDYMDEEDYGMYDFYNPYQDYEYGAPAPEYYVSIEGKINNFIKMLFEYGDLKSPVQAIETTRHDNTDFVKIRTEYLVTEDLDKDPYIDGHLKMNGVVLARKQGYTKHQVKDEVYAEAMYNLLTKSVSEIFAISNKLYKKMPDEIKNLSKDKANPGKRDHKFILSRLKGLVTTLREEFPETYGRGSKENLIHEIDVACGNCDAGITLVYKKNGDSITCDLYADDLMLGSGEEADKRAATRNAYRNSKRLLMNWNNPVDRIVRENKRLQDVKILNPAILDVQYKGRNHERGSNLNLLKTTCADTFVNDILNKRDVIAYEHADEPNTMPYKVLEDTACSNRMLLEFVTYCAKEGGPTRCLIFLQGDLIADTMGFNRIKAKANAANKAIHYLRTNCTLIQTSARDYTNITLSFSGAKEKALMLKADEPELARDWDLSNYTESVNDDSKPDDLSPWVDQVLENIVADFCKSEGLEELIFDKDFPRFHILRLKELSKKYPIHVVIKKGDDKAARTNCSVVQKSFLKKSFPIDVVNLLKKLNNKSGRFTLIQWKDENGTIIKC</sequence>
<feature type="compositionally biased region" description="Low complexity" evidence="1">
    <location>
        <begin position="210"/>
        <end position="230"/>
    </location>
</feature>
<evidence type="ECO:0000313" key="2">
    <source>
        <dbReference type="EMBL" id="KAK6195453.1"/>
    </source>
</evidence>
<protein>
    <submittedName>
        <fullName evidence="2">Uncharacterized protein</fullName>
    </submittedName>
</protein>
<feature type="region of interest" description="Disordered" evidence="1">
    <location>
        <begin position="1"/>
        <end position="28"/>
    </location>
</feature>
<reference evidence="2 3" key="1">
    <citation type="submission" date="2024-01" db="EMBL/GenBank/DDBJ databases">
        <title>The genome of the rayed Mediterranean limpet Patella caerulea (Linnaeus, 1758).</title>
        <authorList>
            <person name="Anh-Thu Weber A."/>
            <person name="Halstead-Nussloch G."/>
        </authorList>
    </citation>
    <scope>NUCLEOTIDE SEQUENCE [LARGE SCALE GENOMIC DNA]</scope>
    <source>
        <strain evidence="2">AATW-2023a</strain>
        <tissue evidence="2">Whole specimen</tissue>
    </source>
</reference>
<organism evidence="2 3">
    <name type="scientific">Patella caerulea</name>
    <name type="common">Rayed Mediterranean limpet</name>
    <dbReference type="NCBI Taxonomy" id="87958"/>
    <lineage>
        <taxon>Eukaryota</taxon>
        <taxon>Metazoa</taxon>
        <taxon>Spiralia</taxon>
        <taxon>Lophotrochozoa</taxon>
        <taxon>Mollusca</taxon>
        <taxon>Gastropoda</taxon>
        <taxon>Patellogastropoda</taxon>
        <taxon>Patelloidea</taxon>
        <taxon>Patellidae</taxon>
        <taxon>Patella</taxon>
    </lineage>
</organism>
<dbReference type="EMBL" id="JAZGQO010000001">
    <property type="protein sequence ID" value="KAK6195453.1"/>
    <property type="molecule type" value="Genomic_DNA"/>
</dbReference>
<evidence type="ECO:0000256" key="1">
    <source>
        <dbReference type="SAM" id="MobiDB-lite"/>
    </source>
</evidence>
<dbReference type="Proteomes" id="UP001347796">
    <property type="component" value="Unassembled WGS sequence"/>
</dbReference>
<name>A0AAN8KMD5_PATCE</name>
<feature type="region of interest" description="Disordered" evidence="1">
    <location>
        <begin position="177"/>
        <end position="232"/>
    </location>
</feature>
<comment type="caution">
    <text evidence="2">The sequence shown here is derived from an EMBL/GenBank/DDBJ whole genome shotgun (WGS) entry which is preliminary data.</text>
</comment>
<gene>
    <name evidence="2" type="ORF">SNE40_000881</name>
</gene>